<evidence type="ECO:0000256" key="4">
    <source>
        <dbReference type="ARBA" id="ARBA00022989"/>
    </source>
</evidence>
<keyword evidence="5 6" id="KW-0472">Membrane</keyword>
<proteinExistence type="inferred from homology"/>
<gene>
    <name evidence="8" type="ORF">N7449_010727</name>
</gene>
<evidence type="ECO:0000256" key="5">
    <source>
        <dbReference type="ARBA" id="ARBA00023136"/>
    </source>
</evidence>
<evidence type="ECO:0000259" key="7">
    <source>
        <dbReference type="PROSITE" id="PS50850"/>
    </source>
</evidence>
<reference evidence="8" key="1">
    <citation type="submission" date="2022-11" db="EMBL/GenBank/DDBJ databases">
        <authorList>
            <person name="Petersen C."/>
        </authorList>
    </citation>
    <scope>NUCLEOTIDE SEQUENCE</scope>
    <source>
        <strain evidence="8">IBT 20477</strain>
    </source>
</reference>
<dbReference type="OrthoDB" id="6133115at2759"/>
<dbReference type="SUPFAM" id="SSF103473">
    <property type="entry name" value="MFS general substrate transporter"/>
    <property type="match status" value="1"/>
</dbReference>
<dbReference type="InterPro" id="IPR005828">
    <property type="entry name" value="MFS_sugar_transport-like"/>
</dbReference>
<feature type="transmembrane region" description="Helical" evidence="6">
    <location>
        <begin position="252"/>
        <end position="272"/>
    </location>
</feature>
<feature type="transmembrane region" description="Helical" evidence="6">
    <location>
        <begin position="112"/>
        <end position="131"/>
    </location>
</feature>
<dbReference type="PANTHER" id="PTHR48022:SF3">
    <property type="entry name" value="HEXOSE TRANSPORTER PROTEIN (AFU_ORTHOLOGUE AFUA_8G04480)-RELATED"/>
    <property type="match status" value="1"/>
</dbReference>
<dbReference type="EMBL" id="JAPQKQ010000007">
    <property type="protein sequence ID" value="KAJ5187733.1"/>
    <property type="molecule type" value="Genomic_DNA"/>
</dbReference>
<keyword evidence="4 6" id="KW-1133">Transmembrane helix</keyword>
<dbReference type="Gene3D" id="1.20.1250.20">
    <property type="entry name" value="MFS general substrate transporter like domains"/>
    <property type="match status" value="2"/>
</dbReference>
<evidence type="ECO:0000313" key="9">
    <source>
        <dbReference type="Proteomes" id="UP001150942"/>
    </source>
</evidence>
<feature type="transmembrane region" description="Helical" evidence="6">
    <location>
        <begin position="54"/>
        <end position="76"/>
    </location>
</feature>
<feature type="domain" description="Major facilitator superfamily (MFS) profile" evidence="7">
    <location>
        <begin position="1"/>
        <end position="282"/>
    </location>
</feature>
<dbReference type="Proteomes" id="UP001150942">
    <property type="component" value="Unassembled WGS sequence"/>
</dbReference>
<accession>A0A9W9M3J8</accession>
<evidence type="ECO:0000256" key="2">
    <source>
        <dbReference type="ARBA" id="ARBA00010992"/>
    </source>
</evidence>
<dbReference type="InterPro" id="IPR036259">
    <property type="entry name" value="MFS_trans_sf"/>
</dbReference>
<keyword evidence="9" id="KW-1185">Reference proteome</keyword>
<comment type="similarity">
    <text evidence="2">Belongs to the major facilitator superfamily. Sugar transporter (TC 2.A.1.1) family.</text>
</comment>
<dbReference type="InterPro" id="IPR050360">
    <property type="entry name" value="MFS_Sugar_Transporters"/>
</dbReference>
<organism evidence="8 9">
    <name type="scientific">Penicillium cf. viridicatum</name>
    <dbReference type="NCBI Taxonomy" id="2972119"/>
    <lineage>
        <taxon>Eukaryota</taxon>
        <taxon>Fungi</taxon>
        <taxon>Dikarya</taxon>
        <taxon>Ascomycota</taxon>
        <taxon>Pezizomycotina</taxon>
        <taxon>Eurotiomycetes</taxon>
        <taxon>Eurotiomycetidae</taxon>
        <taxon>Eurotiales</taxon>
        <taxon>Aspergillaceae</taxon>
        <taxon>Penicillium</taxon>
    </lineage>
</organism>
<dbReference type="PANTHER" id="PTHR48022">
    <property type="entry name" value="PLASTIDIC GLUCOSE TRANSPORTER 4"/>
    <property type="match status" value="1"/>
</dbReference>
<dbReference type="GO" id="GO:0016020">
    <property type="term" value="C:membrane"/>
    <property type="evidence" value="ECO:0007669"/>
    <property type="project" value="UniProtKB-SubCell"/>
</dbReference>
<reference evidence="8" key="2">
    <citation type="journal article" date="2023" name="IMA Fungus">
        <title>Comparative genomic study of the Penicillium genus elucidates a diverse pangenome and 15 lateral gene transfer events.</title>
        <authorList>
            <person name="Petersen C."/>
            <person name="Sorensen T."/>
            <person name="Nielsen M.R."/>
            <person name="Sondergaard T.E."/>
            <person name="Sorensen J.L."/>
            <person name="Fitzpatrick D.A."/>
            <person name="Frisvad J.C."/>
            <person name="Nielsen K.L."/>
        </authorList>
    </citation>
    <scope>NUCLEOTIDE SEQUENCE</scope>
    <source>
        <strain evidence="8">IBT 20477</strain>
    </source>
</reference>
<evidence type="ECO:0000313" key="8">
    <source>
        <dbReference type="EMBL" id="KAJ5187733.1"/>
    </source>
</evidence>
<dbReference type="Pfam" id="PF00083">
    <property type="entry name" value="Sugar_tr"/>
    <property type="match status" value="2"/>
</dbReference>
<keyword evidence="3 6" id="KW-0812">Transmembrane</keyword>
<feature type="transmembrane region" description="Helical" evidence="6">
    <location>
        <begin position="82"/>
        <end position="100"/>
    </location>
</feature>
<evidence type="ECO:0000256" key="6">
    <source>
        <dbReference type="SAM" id="Phobius"/>
    </source>
</evidence>
<dbReference type="InterPro" id="IPR020846">
    <property type="entry name" value="MFS_dom"/>
</dbReference>
<feature type="transmembrane region" description="Helical" evidence="6">
    <location>
        <begin position="214"/>
        <end position="240"/>
    </location>
</feature>
<comment type="caution">
    <text evidence="8">The sequence shown here is derived from an EMBL/GenBank/DDBJ whole genome shotgun (WGS) entry which is preliminary data.</text>
</comment>
<dbReference type="GO" id="GO:0005351">
    <property type="term" value="F:carbohydrate:proton symporter activity"/>
    <property type="evidence" value="ECO:0007669"/>
    <property type="project" value="TreeGrafter"/>
</dbReference>
<feature type="transmembrane region" description="Helical" evidence="6">
    <location>
        <begin position="181"/>
        <end position="202"/>
    </location>
</feature>
<evidence type="ECO:0000256" key="3">
    <source>
        <dbReference type="ARBA" id="ARBA00022692"/>
    </source>
</evidence>
<sequence length="282" mass="31168">MMNSLQISTTWQVHFGHPRGAKLGAINAIYPAGKVCGALLAAPFSNRYGRKRTFILGTLICIISAGIQAGSVNLGMLIFSRWFLGVGTATISQPSPILIAELGYPTHRGKVTALYNTFYFFGAVFSAWSTYGTLKLENNWSWRIPSLLQGCSRLSSRRSPGPYQSHPGRYPFDERATPRELSWNAIMGAADMGISYIVWTILNSRFIATQSSATGIAVIPMLFLFHFHYAIAITPLFYSYPAEIFLYEVRSWGVALANAFTQSALILGQFINPIAMDSIGWK</sequence>
<evidence type="ECO:0000256" key="1">
    <source>
        <dbReference type="ARBA" id="ARBA00004141"/>
    </source>
</evidence>
<dbReference type="AlphaFoldDB" id="A0A9W9M3J8"/>
<name>A0A9W9M3J8_9EURO</name>
<comment type="subcellular location">
    <subcellularLocation>
        <location evidence="1">Membrane</location>
        <topology evidence="1">Multi-pass membrane protein</topology>
    </subcellularLocation>
</comment>
<dbReference type="PROSITE" id="PS50850">
    <property type="entry name" value="MFS"/>
    <property type="match status" value="1"/>
</dbReference>
<protein>
    <recommendedName>
        <fullName evidence="7">Major facilitator superfamily (MFS) profile domain-containing protein</fullName>
    </recommendedName>
</protein>